<proteinExistence type="inferred from homology"/>
<dbReference type="InterPro" id="IPR029063">
    <property type="entry name" value="SAM-dependent_MTases_sf"/>
</dbReference>
<reference evidence="6 7" key="1">
    <citation type="submission" date="2019-03" db="EMBL/GenBank/DDBJ databases">
        <title>Deep-cultivation of Planctomycetes and their phenomic and genomic characterization uncovers novel biology.</title>
        <authorList>
            <person name="Wiegand S."/>
            <person name="Jogler M."/>
            <person name="Boedeker C."/>
            <person name="Pinto D."/>
            <person name="Vollmers J."/>
            <person name="Rivas-Marin E."/>
            <person name="Kohn T."/>
            <person name="Peeters S.H."/>
            <person name="Heuer A."/>
            <person name="Rast P."/>
            <person name="Oberbeckmann S."/>
            <person name="Bunk B."/>
            <person name="Jeske O."/>
            <person name="Meyerdierks A."/>
            <person name="Storesund J.E."/>
            <person name="Kallscheuer N."/>
            <person name="Luecker S."/>
            <person name="Lage O.M."/>
            <person name="Pohl T."/>
            <person name="Merkel B.J."/>
            <person name="Hornburger P."/>
            <person name="Mueller R.-W."/>
            <person name="Bruemmer F."/>
            <person name="Labrenz M."/>
            <person name="Spormann A.M."/>
            <person name="Op den Camp H."/>
            <person name="Overmann J."/>
            <person name="Amann R."/>
            <person name="Jetten M.S.M."/>
            <person name="Mascher T."/>
            <person name="Medema M.H."/>
            <person name="Devos D.P."/>
            <person name="Kaster A.-K."/>
            <person name="Ovreas L."/>
            <person name="Rohde M."/>
            <person name="Galperin M.Y."/>
            <person name="Jogler C."/>
        </authorList>
    </citation>
    <scope>NUCLEOTIDE SEQUENCE [LARGE SCALE GENOMIC DNA]</scope>
    <source>
        <strain evidence="6 7">V144</strain>
    </source>
</reference>
<dbReference type="Gene3D" id="3.40.50.150">
    <property type="entry name" value="Vaccinia Virus protein VP39"/>
    <property type="match status" value="1"/>
</dbReference>
<dbReference type="GO" id="GO:0004045">
    <property type="term" value="F:peptidyl-tRNA hydrolase activity"/>
    <property type="evidence" value="ECO:0007669"/>
    <property type="project" value="UniProtKB-EC"/>
</dbReference>
<evidence type="ECO:0000256" key="2">
    <source>
        <dbReference type="ARBA" id="ARBA00022801"/>
    </source>
</evidence>
<dbReference type="InterPro" id="IPR041698">
    <property type="entry name" value="Methyltransf_25"/>
</dbReference>
<dbReference type="EC" id="3.1.1.29" evidence="1"/>
<dbReference type="GO" id="GO:0005829">
    <property type="term" value="C:cytosol"/>
    <property type="evidence" value="ECO:0007669"/>
    <property type="project" value="TreeGrafter"/>
</dbReference>
<dbReference type="KEGG" id="gaw:V144x_10800"/>
<protein>
    <recommendedName>
        <fullName evidence="1">peptidyl-tRNA hydrolase</fullName>
        <ecNumber evidence="1">3.1.1.29</ecNumber>
    </recommendedName>
</protein>
<evidence type="ECO:0000313" key="7">
    <source>
        <dbReference type="Proteomes" id="UP000318704"/>
    </source>
</evidence>
<comment type="similarity">
    <text evidence="3">Belongs to the PTH2 family.</text>
</comment>
<evidence type="ECO:0000256" key="3">
    <source>
        <dbReference type="ARBA" id="ARBA00038050"/>
    </source>
</evidence>
<dbReference type="Gene3D" id="3.40.1490.10">
    <property type="entry name" value="Bit1"/>
    <property type="match status" value="1"/>
</dbReference>
<dbReference type="InterPro" id="IPR023476">
    <property type="entry name" value="Pep_tRNA_hydro_II_dom_sf"/>
</dbReference>
<organism evidence="6 7">
    <name type="scientific">Gimesia aquarii</name>
    <dbReference type="NCBI Taxonomy" id="2527964"/>
    <lineage>
        <taxon>Bacteria</taxon>
        <taxon>Pseudomonadati</taxon>
        <taxon>Planctomycetota</taxon>
        <taxon>Planctomycetia</taxon>
        <taxon>Planctomycetales</taxon>
        <taxon>Planctomycetaceae</taxon>
        <taxon>Gimesia</taxon>
    </lineage>
</organism>
<dbReference type="RefSeq" id="WP_197998768.1">
    <property type="nucleotide sequence ID" value="NZ_CP037920.1"/>
</dbReference>
<dbReference type="InterPro" id="IPR002833">
    <property type="entry name" value="PTH2"/>
</dbReference>
<evidence type="ECO:0000313" key="6">
    <source>
        <dbReference type="EMBL" id="QDT95634.1"/>
    </source>
</evidence>
<dbReference type="CDD" id="cd02440">
    <property type="entry name" value="AdoMet_MTases"/>
    <property type="match status" value="1"/>
</dbReference>
<sequence>MTNEWTKPEYVEAYLAHMKCIPHRTEGEATLLSEIPKETKRVLDLGCGDGHLMSLILSRCPNAIGVGLDFSTAMLEQARQRFGNSDRVMLVEHNMDNQLLDLEEFDCIVSSFAIHHCSHQRKRELYTEAFSLLEGGGVFCNLEHVSSPTQRVHDRFIQEMGMTPEDEDPSNKLLDVETQLRWLKEIGFEDVDCNWKWRELALLSGHKTYPSHHQTAKRSGRIKQVLVMRHDLKMRRGKQIAQGSHASMSFICHRLQQRDSFSMDDFSEVEQSWLNGSFAKVCCRVNSKEELIAIHDSAVEANLEVHLITDSGKTEFHGEPTQTCLAIGPDDAEKIDAITGELQLL</sequence>
<dbReference type="PANTHER" id="PTHR12649">
    <property type="entry name" value="PEPTIDYL-TRNA HYDROLASE 2"/>
    <property type="match status" value="1"/>
</dbReference>
<dbReference type="Pfam" id="PF13649">
    <property type="entry name" value="Methyltransf_25"/>
    <property type="match status" value="1"/>
</dbReference>
<dbReference type="Proteomes" id="UP000318704">
    <property type="component" value="Chromosome"/>
</dbReference>
<evidence type="ECO:0000256" key="4">
    <source>
        <dbReference type="ARBA" id="ARBA00048707"/>
    </source>
</evidence>
<feature type="domain" description="Methyltransferase" evidence="5">
    <location>
        <begin position="42"/>
        <end position="137"/>
    </location>
</feature>
<dbReference type="AlphaFoldDB" id="A0A517VRH6"/>
<evidence type="ECO:0000256" key="1">
    <source>
        <dbReference type="ARBA" id="ARBA00013260"/>
    </source>
</evidence>
<gene>
    <name evidence="6" type="ORF">V144x_10800</name>
</gene>
<name>A0A517VRH6_9PLAN</name>
<dbReference type="PANTHER" id="PTHR12649:SF11">
    <property type="entry name" value="PEPTIDYL-TRNA HYDROLASE 2, MITOCHONDRIAL"/>
    <property type="match status" value="1"/>
</dbReference>
<dbReference type="Pfam" id="PF01981">
    <property type="entry name" value="PTH2"/>
    <property type="match status" value="1"/>
</dbReference>
<dbReference type="SUPFAM" id="SSF53335">
    <property type="entry name" value="S-adenosyl-L-methionine-dependent methyltransferases"/>
    <property type="match status" value="1"/>
</dbReference>
<dbReference type="SUPFAM" id="SSF102462">
    <property type="entry name" value="Peptidyl-tRNA hydrolase II"/>
    <property type="match status" value="1"/>
</dbReference>
<dbReference type="NCBIfam" id="TIGR00283">
    <property type="entry name" value="arch_pth2"/>
    <property type="match status" value="1"/>
</dbReference>
<keyword evidence="2 6" id="KW-0378">Hydrolase</keyword>
<accession>A0A517VRH6</accession>
<dbReference type="EMBL" id="CP037920">
    <property type="protein sequence ID" value="QDT95634.1"/>
    <property type="molecule type" value="Genomic_DNA"/>
</dbReference>
<evidence type="ECO:0000259" key="5">
    <source>
        <dbReference type="Pfam" id="PF13649"/>
    </source>
</evidence>
<comment type="catalytic activity">
    <reaction evidence="4">
        <text>an N-acyl-L-alpha-aminoacyl-tRNA + H2O = an N-acyl-L-amino acid + a tRNA + H(+)</text>
        <dbReference type="Rhea" id="RHEA:54448"/>
        <dbReference type="Rhea" id="RHEA-COMP:10123"/>
        <dbReference type="Rhea" id="RHEA-COMP:13883"/>
        <dbReference type="ChEBI" id="CHEBI:15377"/>
        <dbReference type="ChEBI" id="CHEBI:15378"/>
        <dbReference type="ChEBI" id="CHEBI:59874"/>
        <dbReference type="ChEBI" id="CHEBI:78442"/>
        <dbReference type="ChEBI" id="CHEBI:138191"/>
        <dbReference type="EC" id="3.1.1.29"/>
    </reaction>
</comment>